<protein>
    <submittedName>
        <fullName evidence="1">Uncharacterized protein</fullName>
    </submittedName>
</protein>
<accession>A0ACB7CBF9</accession>
<sequence length="984" mass="111847">MSLSSNSAQSLPIKNNRTCMNVISEPDLSSHACCMSKYDEMMCKSAPTVAKFSFGPITHTTVVTTTTTTTTNFPPIVFYPPKKKHDFDSKQYPLYNAPTPSCLKRFCFDIDGKPAYFRESDDPHESLYKFQKDMERLQKNNEVTITITENYEHSLDQKTQFLEKKENNVNFQPNSVFSKPSFQKIHAKPITSHEKQTKIIASENTPRHIEPEVLSSSIKKGDICDVYDSDSLNISNNDHISTKIVSSSDLDKNSPNNNNVTYNHTTSNDSNGFQNRTLIESNLQSQQFLPLPSPSLSPVITTLNYANEPYFPTQKDNLDTFSEIASDENKKGDYEKIDTKENNNTFVLSNQGSSIIRIPEILNIFDNLPPNIQTYLMHHLLRRCNKTTLQIVASVVNPALKRDFLTLLPFELALNILKDLDVKSLCRASQVSKKWKQIVDADEWIWKIRFEIDGFKLRENELDQAASEHWSFQCMNSNNISSSRMLKEIKNIPYTNSNVFSKVKKYGRSQNIQGKKHVLMEHEEAVEKNFEETNEEKYRIFQNQHLFKTLYKKHHIIRKNWMNPNIKPRHISFRGHGRNVVTCLQFDSDKIITGSDDSSINVYDTTTGRLRKRLQGHEGGVWALQYLGNTLVSGSTDRTVRVWDIVKGECTQIFEGHISTVRCLQILPPTNIEIIHNGVKKQINTSLIVTGSRDSTLRIWKLPQPGDAHYRPSPPSSPNDIATENANASVNPYYIRTLIGHTNSVRAISGHNNILISGSYDSTVRVWKISTGECMWRLVGHSQKVYSVVIDPKRNRCVSGSMDWKVKVWSLETGTCLWTLEGFDIFNYYYSILIGVLGHSSLVGLLDLSYDYLVSAAADSTLRIWDPDTGKCIHVLSAHTGAITCFQHDENKVISGSDGLLKMWDVRTGRFVTNILTDLSGVWQVRFDERRCVAAVQRDHVTYIEVLDFGAAADGVPEEERGRRIIVDNTISMDDLAQMNGEMV</sequence>
<evidence type="ECO:0000313" key="1">
    <source>
        <dbReference type="EMBL" id="KAG4304956.1"/>
    </source>
</evidence>
<comment type="caution">
    <text evidence="1">The sequence shown here is derived from an EMBL/GenBank/DDBJ whole genome shotgun (WGS) entry which is preliminary data.</text>
</comment>
<name>A0ACB7CBF9_9ASCO</name>
<organism evidence="1 2">
    <name type="scientific">Pneumocystis oryctolagi</name>
    <dbReference type="NCBI Taxonomy" id="42067"/>
    <lineage>
        <taxon>Eukaryota</taxon>
        <taxon>Fungi</taxon>
        <taxon>Dikarya</taxon>
        <taxon>Ascomycota</taxon>
        <taxon>Taphrinomycotina</taxon>
        <taxon>Pneumocystomycetes</taxon>
        <taxon>Pneumocystaceae</taxon>
        <taxon>Pneumocystis</taxon>
    </lineage>
</organism>
<dbReference type="EMBL" id="JABTEG010000005">
    <property type="protein sequence ID" value="KAG4304956.1"/>
    <property type="molecule type" value="Genomic_DNA"/>
</dbReference>
<gene>
    <name evidence="1" type="ORF">PORY_001631</name>
</gene>
<proteinExistence type="predicted"/>
<keyword evidence="2" id="KW-1185">Reference proteome</keyword>
<evidence type="ECO:0000313" key="2">
    <source>
        <dbReference type="Proteomes" id="UP000768646"/>
    </source>
</evidence>
<dbReference type="Proteomes" id="UP000768646">
    <property type="component" value="Unassembled WGS sequence"/>
</dbReference>
<reference evidence="1 2" key="1">
    <citation type="journal article" date="2021" name="Commun. Biol.">
        <title>Genomic insights into the host specific adaptation of the Pneumocystis genus.</title>
        <authorList>
            <person name="Cisse O.H."/>
            <person name="Ma L."/>
            <person name="Dekker J.P."/>
            <person name="Khil P.P."/>
            <person name="Youn J.-H."/>
            <person name="Brenchley J.M."/>
            <person name="Blair R."/>
            <person name="Pahar B."/>
            <person name="Chabe M."/>
            <person name="Van Rompay K.K.A."/>
            <person name="Keesler R."/>
            <person name="Sukura A."/>
            <person name="Hirsch V."/>
            <person name="Kutty G."/>
            <person name="Liu Y."/>
            <person name="Peng L."/>
            <person name="Chen J."/>
            <person name="Song J."/>
            <person name="Weissenbacher-Lang C."/>
            <person name="Xu J."/>
            <person name="Upham N.S."/>
            <person name="Stajich J.E."/>
            <person name="Cuomo C.A."/>
            <person name="Cushion M.T."/>
            <person name="Kovacs J.A."/>
        </authorList>
    </citation>
    <scope>NUCLEOTIDE SEQUENCE [LARGE SCALE GENOMIC DNA]</scope>
    <source>
        <strain evidence="1 2">RABM</strain>
    </source>
</reference>